<dbReference type="InterPro" id="IPR029063">
    <property type="entry name" value="SAM-dependent_MTases_sf"/>
</dbReference>
<dbReference type="Pfam" id="PF13649">
    <property type="entry name" value="Methyltransf_25"/>
    <property type="match status" value="1"/>
</dbReference>
<evidence type="ECO:0000313" key="4">
    <source>
        <dbReference type="EMBL" id="CAB5067740.1"/>
    </source>
</evidence>
<dbReference type="PANTHER" id="PTHR43861:SF1">
    <property type="entry name" value="TRANS-ACONITATE 2-METHYLTRANSFERASE"/>
    <property type="match status" value="1"/>
</dbReference>
<dbReference type="CDD" id="cd02440">
    <property type="entry name" value="AdoMet_MTases"/>
    <property type="match status" value="1"/>
</dbReference>
<dbReference type="Gene3D" id="3.40.50.150">
    <property type="entry name" value="Vaccinia Virus protein VP39"/>
    <property type="match status" value="1"/>
</dbReference>
<gene>
    <name evidence="4" type="ORF">UFOPK4354_01272</name>
</gene>
<dbReference type="SUPFAM" id="SSF53335">
    <property type="entry name" value="S-adenosyl-L-methionine-dependent methyltransferases"/>
    <property type="match status" value="1"/>
</dbReference>
<dbReference type="InterPro" id="IPR041698">
    <property type="entry name" value="Methyltransf_25"/>
</dbReference>
<reference evidence="4" key="1">
    <citation type="submission" date="2020-05" db="EMBL/GenBank/DDBJ databases">
        <authorList>
            <person name="Chiriac C."/>
            <person name="Salcher M."/>
            <person name="Ghai R."/>
            <person name="Kavagutti S V."/>
        </authorList>
    </citation>
    <scope>NUCLEOTIDE SEQUENCE</scope>
</reference>
<dbReference type="AlphaFoldDB" id="A0A6J7UP28"/>
<evidence type="ECO:0000259" key="3">
    <source>
        <dbReference type="Pfam" id="PF13649"/>
    </source>
</evidence>
<accession>A0A6J7UP28</accession>
<name>A0A6J7UP28_9ZZZZ</name>
<sequence>MPQLPSCTGLAKTAGVSVSGMTTAAASSNEEQAKYWSEEGGLSWVRDQQLFDLMLSPFNTQLRQRLNLQSGERVLEIGCGFGTTALDLAQSGAAVHGVDISPPMIERAQERAREVHVDATFLVADAQEDPLGGPYDAAFSRFGVMFFADPVRAFRNIASSMRPNGRLAFVCWQPLERNPWINAAVTVLSDLLEDPPPPAAGDAPGPFAFADPDRTSALLAEAGWVNIMFDSYDVPIRMGGENGIAGAVEQSLSSSVARKLLALGTPALRDRAAEILHEQFSGQATDGVVYSTGATWIFTADC</sequence>
<dbReference type="PANTHER" id="PTHR43861">
    <property type="entry name" value="TRANS-ACONITATE 2-METHYLTRANSFERASE-RELATED"/>
    <property type="match status" value="1"/>
</dbReference>
<keyword evidence="2" id="KW-0808">Transferase</keyword>
<dbReference type="EMBL" id="CAFBQW010000145">
    <property type="protein sequence ID" value="CAB5067740.1"/>
    <property type="molecule type" value="Genomic_DNA"/>
</dbReference>
<evidence type="ECO:0000256" key="1">
    <source>
        <dbReference type="ARBA" id="ARBA00022603"/>
    </source>
</evidence>
<keyword evidence="1" id="KW-0489">Methyltransferase</keyword>
<dbReference type="GO" id="GO:0032259">
    <property type="term" value="P:methylation"/>
    <property type="evidence" value="ECO:0007669"/>
    <property type="project" value="UniProtKB-KW"/>
</dbReference>
<protein>
    <submittedName>
        <fullName evidence="4">Unannotated protein</fullName>
    </submittedName>
</protein>
<evidence type="ECO:0000256" key="2">
    <source>
        <dbReference type="ARBA" id="ARBA00022679"/>
    </source>
</evidence>
<feature type="domain" description="Methyltransferase" evidence="3">
    <location>
        <begin position="74"/>
        <end position="165"/>
    </location>
</feature>
<proteinExistence type="predicted"/>
<dbReference type="GO" id="GO:0008168">
    <property type="term" value="F:methyltransferase activity"/>
    <property type="evidence" value="ECO:0007669"/>
    <property type="project" value="UniProtKB-KW"/>
</dbReference>
<organism evidence="4">
    <name type="scientific">freshwater metagenome</name>
    <dbReference type="NCBI Taxonomy" id="449393"/>
    <lineage>
        <taxon>unclassified sequences</taxon>
        <taxon>metagenomes</taxon>
        <taxon>ecological metagenomes</taxon>
    </lineage>
</organism>